<keyword evidence="3" id="KW-1185">Reference proteome</keyword>
<feature type="compositionally biased region" description="Low complexity" evidence="1">
    <location>
        <begin position="186"/>
        <end position="197"/>
    </location>
</feature>
<feature type="compositionally biased region" description="Polar residues" evidence="1">
    <location>
        <begin position="8"/>
        <end position="21"/>
    </location>
</feature>
<sequence length="220" mass="23814">MSRLDRWSSPQRPTSKTNRCTGPPTSILHGCWSVPIKPRFGDCRHGSHGVSVHLKQQCRLPSATPSAKSATFFNASTTTNRRRVAVCEHNQFNTARGKWDASEHSNSTFAVQHSPVGWRYDCSEWPTTNIKHFKCSLLLSSCSTTPVLTSTKLSDSISTTTNIGQYKSSVLVSSCSTTPVPASTKISDSISTTTSNSEFGASSSPIIISDGGKDTQSLQI</sequence>
<name>A0ABQ9XLI2_9EUKA</name>
<evidence type="ECO:0000313" key="3">
    <source>
        <dbReference type="Proteomes" id="UP001281761"/>
    </source>
</evidence>
<feature type="region of interest" description="Disordered" evidence="1">
    <location>
        <begin position="186"/>
        <end position="220"/>
    </location>
</feature>
<reference evidence="2 3" key="1">
    <citation type="journal article" date="2022" name="bioRxiv">
        <title>Genomics of Preaxostyla Flagellates Illuminates Evolutionary Transitions and the Path Towards Mitochondrial Loss.</title>
        <authorList>
            <person name="Novak L.V.F."/>
            <person name="Treitli S.C."/>
            <person name="Pyrih J."/>
            <person name="Halakuc P."/>
            <person name="Pipaliya S.V."/>
            <person name="Vacek V."/>
            <person name="Brzon O."/>
            <person name="Soukal P."/>
            <person name="Eme L."/>
            <person name="Dacks J.B."/>
            <person name="Karnkowska A."/>
            <person name="Elias M."/>
            <person name="Hampl V."/>
        </authorList>
    </citation>
    <scope>NUCLEOTIDE SEQUENCE [LARGE SCALE GENOMIC DNA]</scope>
    <source>
        <strain evidence="2">NAU3</strain>
        <tissue evidence="2">Gut</tissue>
    </source>
</reference>
<proteinExistence type="predicted"/>
<gene>
    <name evidence="2" type="ORF">BLNAU_12744</name>
</gene>
<organism evidence="2 3">
    <name type="scientific">Blattamonas nauphoetae</name>
    <dbReference type="NCBI Taxonomy" id="2049346"/>
    <lineage>
        <taxon>Eukaryota</taxon>
        <taxon>Metamonada</taxon>
        <taxon>Preaxostyla</taxon>
        <taxon>Oxymonadida</taxon>
        <taxon>Blattamonas</taxon>
    </lineage>
</organism>
<dbReference type="EMBL" id="JARBJD010000105">
    <property type="protein sequence ID" value="KAK2952334.1"/>
    <property type="molecule type" value="Genomic_DNA"/>
</dbReference>
<evidence type="ECO:0000256" key="1">
    <source>
        <dbReference type="SAM" id="MobiDB-lite"/>
    </source>
</evidence>
<accession>A0ABQ9XLI2</accession>
<evidence type="ECO:0000313" key="2">
    <source>
        <dbReference type="EMBL" id="KAK2952334.1"/>
    </source>
</evidence>
<comment type="caution">
    <text evidence="2">The sequence shown here is derived from an EMBL/GenBank/DDBJ whole genome shotgun (WGS) entry which is preliminary data.</text>
</comment>
<feature type="region of interest" description="Disordered" evidence="1">
    <location>
        <begin position="1"/>
        <end position="21"/>
    </location>
</feature>
<dbReference type="Proteomes" id="UP001281761">
    <property type="component" value="Unassembled WGS sequence"/>
</dbReference>
<protein>
    <submittedName>
        <fullName evidence="2">Uncharacterized protein</fullName>
    </submittedName>
</protein>